<organism evidence="2 3">
    <name type="scientific">candidate division WWE3 bacterium RIFCSPLOWO2_02_FULL_53_10</name>
    <dbReference type="NCBI Taxonomy" id="1802629"/>
    <lineage>
        <taxon>Bacteria</taxon>
        <taxon>Katanobacteria</taxon>
    </lineage>
</organism>
<accession>A0A1F4WNK9</accession>
<gene>
    <name evidence="2" type="ORF">A3J33_00680</name>
</gene>
<dbReference type="Pfam" id="PF10648">
    <property type="entry name" value="Gmad2"/>
    <property type="match status" value="1"/>
</dbReference>
<evidence type="ECO:0000259" key="1">
    <source>
        <dbReference type="Pfam" id="PF10648"/>
    </source>
</evidence>
<protein>
    <recommendedName>
        <fullName evidence="1">Bacterial spore germination immunoglobulin-like domain-containing protein</fullName>
    </recommendedName>
</protein>
<dbReference type="EMBL" id="MEVM01000014">
    <property type="protein sequence ID" value="OGC70958.1"/>
    <property type="molecule type" value="Genomic_DNA"/>
</dbReference>
<dbReference type="Proteomes" id="UP000176492">
    <property type="component" value="Unassembled WGS sequence"/>
</dbReference>
<proteinExistence type="predicted"/>
<feature type="domain" description="Bacterial spore germination immunoglobulin-like" evidence="1">
    <location>
        <begin position="217"/>
        <end position="301"/>
    </location>
</feature>
<reference evidence="2 3" key="1">
    <citation type="journal article" date="2016" name="Nat. Commun.">
        <title>Thousands of microbial genomes shed light on interconnected biogeochemical processes in an aquifer system.</title>
        <authorList>
            <person name="Anantharaman K."/>
            <person name="Brown C.T."/>
            <person name="Hug L.A."/>
            <person name="Sharon I."/>
            <person name="Castelle C.J."/>
            <person name="Probst A.J."/>
            <person name="Thomas B.C."/>
            <person name="Singh A."/>
            <person name="Wilkins M.J."/>
            <person name="Karaoz U."/>
            <person name="Brodie E.L."/>
            <person name="Williams K.H."/>
            <person name="Hubbard S.S."/>
            <person name="Banfield J.F."/>
        </authorList>
    </citation>
    <scope>NUCLEOTIDE SEQUENCE [LARGE SCALE GENOMIC DNA]</scope>
</reference>
<comment type="caution">
    <text evidence="2">The sequence shown here is derived from an EMBL/GenBank/DDBJ whole genome shotgun (WGS) entry which is preliminary data.</text>
</comment>
<evidence type="ECO:0000313" key="3">
    <source>
        <dbReference type="Proteomes" id="UP000176492"/>
    </source>
</evidence>
<name>A0A1F4WNK9_UNCKA</name>
<dbReference type="InterPro" id="IPR018911">
    <property type="entry name" value="Gmad2_Ig-like_dom"/>
</dbReference>
<sequence length="313" mass="33941">MSKKRLLIIILILFLLALAGGGAYIYYFQPKLVNQLKDWIVSVTGGGGEEEGEEMGDEVTCEDQTYTNTRQGYEVCYPSGWYTQAFGYSQLSVGFDAFPIPEASEYAGVFSIAVSRRNSATLIADYLSGLTSPITTTVTVDSVAGIRVEGTIPADSIFFANYREAIVVLEKFGRTYTLIMLSSPDGYAANLPLYDAFVAGFKFLEGTAAAPWGRDIYLDTPWPNDEVSDSFRIAGSAQGAFESTIVARLKTENGTVLFTQPITYNAPDIGELGYFDIAVTFTTTAASGTLEVFHTSAMDGSILDLVSVPLVFK</sequence>
<evidence type="ECO:0000313" key="2">
    <source>
        <dbReference type="EMBL" id="OGC70958.1"/>
    </source>
</evidence>
<dbReference type="AlphaFoldDB" id="A0A1F4WNK9"/>